<dbReference type="EMBL" id="JAINUG010000044">
    <property type="protein sequence ID" value="KAJ8406152.1"/>
    <property type="molecule type" value="Genomic_DNA"/>
</dbReference>
<dbReference type="Proteomes" id="UP001221898">
    <property type="component" value="Unassembled WGS sequence"/>
</dbReference>
<keyword evidence="3" id="KW-1185">Reference proteome</keyword>
<name>A0AAD7WR38_9TELE</name>
<feature type="compositionally biased region" description="Polar residues" evidence="1">
    <location>
        <begin position="52"/>
        <end position="61"/>
    </location>
</feature>
<gene>
    <name evidence="2" type="ORF">AAFF_G00303830</name>
</gene>
<reference evidence="2" key="1">
    <citation type="journal article" date="2023" name="Science">
        <title>Genome structures resolve the early diversification of teleost fishes.</title>
        <authorList>
            <person name="Parey E."/>
            <person name="Louis A."/>
            <person name="Montfort J."/>
            <person name="Bouchez O."/>
            <person name="Roques C."/>
            <person name="Iampietro C."/>
            <person name="Lluch J."/>
            <person name="Castinel A."/>
            <person name="Donnadieu C."/>
            <person name="Desvignes T."/>
            <person name="Floi Bucao C."/>
            <person name="Jouanno E."/>
            <person name="Wen M."/>
            <person name="Mejri S."/>
            <person name="Dirks R."/>
            <person name="Jansen H."/>
            <person name="Henkel C."/>
            <person name="Chen W.J."/>
            <person name="Zahm M."/>
            <person name="Cabau C."/>
            <person name="Klopp C."/>
            <person name="Thompson A.W."/>
            <person name="Robinson-Rechavi M."/>
            <person name="Braasch I."/>
            <person name="Lecointre G."/>
            <person name="Bobe J."/>
            <person name="Postlethwait J.H."/>
            <person name="Berthelot C."/>
            <person name="Roest Crollius H."/>
            <person name="Guiguen Y."/>
        </authorList>
    </citation>
    <scope>NUCLEOTIDE SEQUENCE</scope>
    <source>
        <strain evidence="2">NC1722</strain>
    </source>
</reference>
<evidence type="ECO:0000313" key="3">
    <source>
        <dbReference type="Proteomes" id="UP001221898"/>
    </source>
</evidence>
<accession>A0AAD7WR38</accession>
<proteinExistence type="predicted"/>
<evidence type="ECO:0000256" key="1">
    <source>
        <dbReference type="SAM" id="MobiDB-lite"/>
    </source>
</evidence>
<sequence>MLLTDRRSNGVFPPVTLLFRLVSNALHSWPSGRSLFVGLLADFFSPDGAQELDSSTATASSVHHRKDEGESPTLSGTGRFWVGSGQSGDDDDDDDDYAFQLYSAFSNLKALCSEGGALTSATTNVQHPQPQQPFCTRTLTRPQQSGRMDPLKGGGLTGFVTSLRVLNSSTMTACWLIKESLNSVPIWRPALCARR</sequence>
<organism evidence="2 3">
    <name type="scientific">Aldrovandia affinis</name>
    <dbReference type="NCBI Taxonomy" id="143900"/>
    <lineage>
        <taxon>Eukaryota</taxon>
        <taxon>Metazoa</taxon>
        <taxon>Chordata</taxon>
        <taxon>Craniata</taxon>
        <taxon>Vertebrata</taxon>
        <taxon>Euteleostomi</taxon>
        <taxon>Actinopterygii</taxon>
        <taxon>Neopterygii</taxon>
        <taxon>Teleostei</taxon>
        <taxon>Notacanthiformes</taxon>
        <taxon>Halosauridae</taxon>
        <taxon>Aldrovandia</taxon>
    </lineage>
</organism>
<feature type="region of interest" description="Disordered" evidence="1">
    <location>
        <begin position="52"/>
        <end position="89"/>
    </location>
</feature>
<protein>
    <submittedName>
        <fullName evidence="2">Uncharacterized protein</fullName>
    </submittedName>
</protein>
<comment type="caution">
    <text evidence="2">The sequence shown here is derived from an EMBL/GenBank/DDBJ whole genome shotgun (WGS) entry which is preliminary data.</text>
</comment>
<evidence type="ECO:0000313" key="2">
    <source>
        <dbReference type="EMBL" id="KAJ8406152.1"/>
    </source>
</evidence>
<dbReference type="AlphaFoldDB" id="A0AAD7WR38"/>